<dbReference type="AlphaFoldDB" id="A0A9D1F3L7"/>
<dbReference type="InterPro" id="IPR052913">
    <property type="entry name" value="Glycopeptide_resist_protein"/>
</dbReference>
<protein>
    <submittedName>
        <fullName evidence="1">VanW family protein</fullName>
    </submittedName>
</protein>
<evidence type="ECO:0000313" key="2">
    <source>
        <dbReference type="Proteomes" id="UP000823927"/>
    </source>
</evidence>
<organism evidence="1 2">
    <name type="scientific">Candidatus Scybalocola faecigallinarum</name>
    <dbReference type="NCBI Taxonomy" id="2840941"/>
    <lineage>
        <taxon>Bacteria</taxon>
        <taxon>Bacillati</taxon>
        <taxon>Bacillota</taxon>
        <taxon>Clostridia</taxon>
        <taxon>Lachnospirales</taxon>
        <taxon>Lachnospiraceae</taxon>
        <taxon>Lachnospiraceae incertae sedis</taxon>
        <taxon>Candidatus Scybalocola (ex Gilroy et al. 2021)</taxon>
    </lineage>
</organism>
<comment type="caution">
    <text evidence="1">The sequence shown here is derived from an EMBL/GenBank/DDBJ whole genome shotgun (WGS) entry which is preliminary data.</text>
</comment>
<dbReference type="InterPro" id="IPR007391">
    <property type="entry name" value="Vancomycin_resist_VanW"/>
</dbReference>
<dbReference type="Pfam" id="PF04294">
    <property type="entry name" value="VanW"/>
    <property type="match status" value="1"/>
</dbReference>
<dbReference type="PANTHER" id="PTHR35788">
    <property type="entry name" value="EXPORTED PROTEIN-RELATED"/>
    <property type="match status" value="1"/>
</dbReference>
<dbReference type="PANTHER" id="PTHR35788:SF1">
    <property type="entry name" value="EXPORTED PROTEIN"/>
    <property type="match status" value="1"/>
</dbReference>
<gene>
    <name evidence="1" type="ORF">IAB46_04800</name>
</gene>
<reference evidence="1" key="1">
    <citation type="submission" date="2020-10" db="EMBL/GenBank/DDBJ databases">
        <authorList>
            <person name="Gilroy R."/>
        </authorList>
    </citation>
    <scope>NUCLEOTIDE SEQUENCE</scope>
    <source>
        <strain evidence="1">CHK178-757</strain>
    </source>
</reference>
<dbReference type="Proteomes" id="UP000823927">
    <property type="component" value="Unassembled WGS sequence"/>
</dbReference>
<sequence length="278" mass="32557">MLWNKNKAFCNMNPVFYAISEQKEIFKRHIRNMTDHTTFAACRTRNVLPNLVSSHSSNLIKRGKGIDIRLQENKAVNIDLAARQMDHLVIRPGEEFSFWKMVGKLSKRKGYGDGRVIVNNRLQPGMGGGLCNLANTLHLLVLHSPLQVTEFHSHSDALAPDEGKRVPFSSGTSVYYNYIDYRFKNNTDQNVQLLVWCQDEKLHAQLRSEREFPWRYELVEEGHHFHKEGEKYYRISKIYKDTIDKATGKRLERQLVRDNHSEVMFDYSQIPQELIREY</sequence>
<dbReference type="EMBL" id="DVIT01000019">
    <property type="protein sequence ID" value="HIS46878.1"/>
    <property type="molecule type" value="Genomic_DNA"/>
</dbReference>
<accession>A0A9D1F3L7</accession>
<name>A0A9D1F3L7_9FIRM</name>
<evidence type="ECO:0000313" key="1">
    <source>
        <dbReference type="EMBL" id="HIS46878.1"/>
    </source>
</evidence>
<proteinExistence type="predicted"/>
<reference evidence="1" key="2">
    <citation type="journal article" date="2021" name="PeerJ">
        <title>Extensive microbial diversity within the chicken gut microbiome revealed by metagenomics and culture.</title>
        <authorList>
            <person name="Gilroy R."/>
            <person name="Ravi A."/>
            <person name="Getino M."/>
            <person name="Pursley I."/>
            <person name="Horton D.L."/>
            <person name="Alikhan N.F."/>
            <person name="Baker D."/>
            <person name="Gharbi K."/>
            <person name="Hall N."/>
            <person name="Watson M."/>
            <person name="Adriaenssens E.M."/>
            <person name="Foster-Nyarko E."/>
            <person name="Jarju S."/>
            <person name="Secka A."/>
            <person name="Antonio M."/>
            <person name="Oren A."/>
            <person name="Chaudhuri R.R."/>
            <person name="La Ragione R."/>
            <person name="Hildebrand F."/>
            <person name="Pallen M.J."/>
        </authorList>
    </citation>
    <scope>NUCLEOTIDE SEQUENCE</scope>
    <source>
        <strain evidence="1">CHK178-757</strain>
    </source>
</reference>